<evidence type="ECO:0000256" key="1">
    <source>
        <dbReference type="ARBA" id="ARBA00004651"/>
    </source>
</evidence>
<gene>
    <name evidence="8" type="ORF">E2C04_17115</name>
</gene>
<dbReference type="Proteomes" id="UP000297025">
    <property type="component" value="Chromosome"/>
</dbReference>
<dbReference type="OrthoDB" id="4568421at2"/>
<feature type="transmembrane region" description="Helical" evidence="7">
    <location>
        <begin position="456"/>
        <end position="476"/>
    </location>
</feature>
<feature type="transmembrane region" description="Helical" evidence="7">
    <location>
        <begin position="422"/>
        <end position="444"/>
    </location>
</feature>
<feature type="transmembrane region" description="Helical" evidence="7">
    <location>
        <begin position="288"/>
        <end position="315"/>
    </location>
</feature>
<name>A0A4P7UGL7_9ACTN</name>
<dbReference type="Gene3D" id="1.20.1740.10">
    <property type="entry name" value="Amino acid/polyamine transporter I"/>
    <property type="match status" value="1"/>
</dbReference>
<dbReference type="InterPro" id="IPR050367">
    <property type="entry name" value="APC_superfamily"/>
</dbReference>
<keyword evidence="5 7" id="KW-0472">Membrane</keyword>
<dbReference type="AlphaFoldDB" id="A0A4P7UGL7"/>
<dbReference type="InterPro" id="IPR002293">
    <property type="entry name" value="AA/rel_permease1"/>
</dbReference>
<accession>A0A4P7UGL7</accession>
<dbReference type="Pfam" id="PF13520">
    <property type="entry name" value="AA_permease_2"/>
    <property type="match status" value="1"/>
</dbReference>
<feature type="transmembrane region" description="Helical" evidence="7">
    <location>
        <begin position="250"/>
        <end position="267"/>
    </location>
</feature>
<feature type="compositionally biased region" description="Polar residues" evidence="6">
    <location>
        <begin position="34"/>
        <end position="50"/>
    </location>
</feature>
<feature type="transmembrane region" description="Helical" evidence="7">
    <location>
        <begin position="74"/>
        <end position="95"/>
    </location>
</feature>
<dbReference type="PANTHER" id="PTHR42770:SF11">
    <property type="entry name" value="INNER MEMBRANE TRANSPORT PROTEIN YBAT"/>
    <property type="match status" value="1"/>
</dbReference>
<evidence type="ECO:0000256" key="5">
    <source>
        <dbReference type="ARBA" id="ARBA00023136"/>
    </source>
</evidence>
<sequence>MPASVAHHRRTAAPFLTAGADVSRVPRGGDWVSQAHSPSEDTVSDSSADTIGNVKKKRREPKVKLRRSITTKLLFFYVLGDVLGSGVYVLIGAVAGAVGGAFWIAFAVGVSVAAITGLAYAELATKYPHAAGASLYVNRAFDNRILAFLVTVSFLSASFAAAGSLSVGFASYFLELWDPPPALLVSLVFIAILALINFIGITESVVVTMLMTFVEIAGLVIVIGIGIWFVAQGGADFSRLTEFEASGNPIWAIVAGVALAFFAMTGFENVVNVAEETVDPHRAFPRALVGGMIAAGVIYVLVAMVASLVVGAPTLSTSDVALLEVVKADVVPLPVTFMTTLFAIIACVAITNTSLVATVTQPRVLYGMANEDVVPPIFSKLHPKRRSPWVGLLFSLLVVSGLLVIGSLVVAGGGGINLVERLATVTVVLLLFIYCLVILAALKLTKEDVTDRTFKAPRWLLVPGLIGNFVLLAYVVRDDPASVLWCLGLLGVGGALLVVEYFARRRRTPATA</sequence>
<feature type="transmembrane region" description="Helical" evidence="7">
    <location>
        <begin position="482"/>
        <end position="503"/>
    </location>
</feature>
<feature type="transmembrane region" description="Helical" evidence="7">
    <location>
        <begin position="180"/>
        <end position="199"/>
    </location>
</feature>
<feature type="transmembrane region" description="Helical" evidence="7">
    <location>
        <begin position="389"/>
        <end position="410"/>
    </location>
</feature>
<evidence type="ECO:0000256" key="6">
    <source>
        <dbReference type="SAM" id="MobiDB-lite"/>
    </source>
</evidence>
<feature type="transmembrane region" description="Helical" evidence="7">
    <location>
        <begin position="101"/>
        <end position="124"/>
    </location>
</feature>
<dbReference type="GO" id="GO:0005886">
    <property type="term" value="C:plasma membrane"/>
    <property type="evidence" value="ECO:0007669"/>
    <property type="project" value="UniProtKB-SubCell"/>
</dbReference>
<evidence type="ECO:0000313" key="9">
    <source>
        <dbReference type="Proteomes" id="UP000297025"/>
    </source>
</evidence>
<feature type="transmembrane region" description="Helical" evidence="7">
    <location>
        <begin position="206"/>
        <end position="230"/>
    </location>
</feature>
<keyword evidence="4 7" id="KW-1133">Transmembrane helix</keyword>
<comment type="subcellular location">
    <subcellularLocation>
        <location evidence="1">Cell membrane</location>
        <topology evidence="1">Multi-pass membrane protein</topology>
    </subcellularLocation>
</comment>
<organism evidence="8 9">
    <name type="scientific">Nocardioides daphniae</name>
    <dbReference type="NCBI Taxonomy" id="402297"/>
    <lineage>
        <taxon>Bacteria</taxon>
        <taxon>Bacillati</taxon>
        <taxon>Actinomycetota</taxon>
        <taxon>Actinomycetes</taxon>
        <taxon>Propionibacteriales</taxon>
        <taxon>Nocardioidaceae</taxon>
        <taxon>Nocardioides</taxon>
    </lineage>
</organism>
<keyword evidence="3 7" id="KW-0812">Transmembrane</keyword>
<evidence type="ECO:0000256" key="7">
    <source>
        <dbReference type="SAM" id="Phobius"/>
    </source>
</evidence>
<protein>
    <submittedName>
        <fullName evidence="8">APC family permease</fullName>
    </submittedName>
</protein>
<dbReference type="GO" id="GO:0022857">
    <property type="term" value="F:transmembrane transporter activity"/>
    <property type="evidence" value="ECO:0007669"/>
    <property type="project" value="InterPro"/>
</dbReference>
<reference evidence="8 9" key="1">
    <citation type="journal article" date="2008" name="Int. J. Syst. Evol. Microbiol.">
        <title>Nocardioides daphniae sp. nov., isolated from Daphnia cucullata (Crustacea: Cladocera).</title>
        <authorList>
            <person name="Toth E.M."/>
            <person name="Keki Z."/>
            <person name="Homonnay Z.G."/>
            <person name="Borsodi A.K."/>
            <person name="Marialigeti K."/>
            <person name="Schumann P."/>
        </authorList>
    </citation>
    <scope>NUCLEOTIDE SEQUENCE [LARGE SCALE GENOMIC DNA]</scope>
    <source>
        <strain evidence="8 9">JCM 16608</strain>
    </source>
</reference>
<proteinExistence type="predicted"/>
<keyword evidence="2" id="KW-1003">Cell membrane</keyword>
<dbReference type="KEGG" id="ndp:E2C04_17115"/>
<feature type="transmembrane region" description="Helical" evidence="7">
    <location>
        <begin position="145"/>
        <end position="174"/>
    </location>
</feature>
<dbReference type="PIRSF" id="PIRSF006060">
    <property type="entry name" value="AA_transporter"/>
    <property type="match status" value="1"/>
</dbReference>
<feature type="region of interest" description="Disordered" evidence="6">
    <location>
        <begin position="22"/>
        <end position="53"/>
    </location>
</feature>
<evidence type="ECO:0000256" key="3">
    <source>
        <dbReference type="ARBA" id="ARBA00022692"/>
    </source>
</evidence>
<evidence type="ECO:0000256" key="2">
    <source>
        <dbReference type="ARBA" id="ARBA00022475"/>
    </source>
</evidence>
<dbReference type="PANTHER" id="PTHR42770">
    <property type="entry name" value="AMINO ACID TRANSPORTER-RELATED"/>
    <property type="match status" value="1"/>
</dbReference>
<evidence type="ECO:0000313" key="8">
    <source>
        <dbReference type="EMBL" id="QCC78491.1"/>
    </source>
</evidence>
<feature type="transmembrane region" description="Helical" evidence="7">
    <location>
        <begin position="335"/>
        <end position="359"/>
    </location>
</feature>
<dbReference type="EMBL" id="CP038462">
    <property type="protein sequence ID" value="QCC78491.1"/>
    <property type="molecule type" value="Genomic_DNA"/>
</dbReference>
<evidence type="ECO:0000256" key="4">
    <source>
        <dbReference type="ARBA" id="ARBA00022989"/>
    </source>
</evidence>